<evidence type="ECO:0000313" key="2">
    <source>
        <dbReference type="EMBL" id="EJU00928.1"/>
    </source>
</evidence>
<dbReference type="EMBL" id="JH795865">
    <property type="protein sequence ID" value="EJU00928.1"/>
    <property type="molecule type" value="Genomic_DNA"/>
</dbReference>
<protein>
    <submittedName>
        <fullName evidence="2">Uncharacterized protein</fullName>
    </submittedName>
</protein>
<evidence type="ECO:0000256" key="1">
    <source>
        <dbReference type="SAM" id="MobiDB-lite"/>
    </source>
</evidence>
<dbReference type="HOGENOM" id="CLU_2739957_0_0_1"/>
<feature type="region of interest" description="Disordered" evidence="1">
    <location>
        <begin position="1"/>
        <end position="23"/>
    </location>
</feature>
<reference evidence="2 3" key="1">
    <citation type="journal article" date="2012" name="Science">
        <title>The Paleozoic origin of enzymatic lignin decomposition reconstructed from 31 fungal genomes.</title>
        <authorList>
            <person name="Floudas D."/>
            <person name="Binder M."/>
            <person name="Riley R."/>
            <person name="Barry K."/>
            <person name="Blanchette R.A."/>
            <person name="Henrissat B."/>
            <person name="Martinez A.T."/>
            <person name="Otillar R."/>
            <person name="Spatafora J.W."/>
            <person name="Yadav J.S."/>
            <person name="Aerts A."/>
            <person name="Benoit I."/>
            <person name="Boyd A."/>
            <person name="Carlson A."/>
            <person name="Copeland A."/>
            <person name="Coutinho P.M."/>
            <person name="de Vries R.P."/>
            <person name="Ferreira P."/>
            <person name="Findley K."/>
            <person name="Foster B."/>
            <person name="Gaskell J."/>
            <person name="Glotzer D."/>
            <person name="Gorecki P."/>
            <person name="Heitman J."/>
            <person name="Hesse C."/>
            <person name="Hori C."/>
            <person name="Igarashi K."/>
            <person name="Jurgens J.A."/>
            <person name="Kallen N."/>
            <person name="Kersten P."/>
            <person name="Kohler A."/>
            <person name="Kuees U."/>
            <person name="Kumar T.K.A."/>
            <person name="Kuo A."/>
            <person name="LaButti K."/>
            <person name="Larrondo L.F."/>
            <person name="Lindquist E."/>
            <person name="Ling A."/>
            <person name="Lombard V."/>
            <person name="Lucas S."/>
            <person name="Lundell T."/>
            <person name="Martin R."/>
            <person name="McLaughlin D.J."/>
            <person name="Morgenstern I."/>
            <person name="Morin E."/>
            <person name="Murat C."/>
            <person name="Nagy L.G."/>
            <person name="Nolan M."/>
            <person name="Ohm R.A."/>
            <person name="Patyshakuliyeva A."/>
            <person name="Rokas A."/>
            <person name="Ruiz-Duenas F.J."/>
            <person name="Sabat G."/>
            <person name="Salamov A."/>
            <person name="Samejima M."/>
            <person name="Schmutz J."/>
            <person name="Slot J.C."/>
            <person name="St John F."/>
            <person name="Stenlid J."/>
            <person name="Sun H."/>
            <person name="Sun S."/>
            <person name="Syed K."/>
            <person name="Tsang A."/>
            <person name="Wiebenga A."/>
            <person name="Young D."/>
            <person name="Pisabarro A."/>
            <person name="Eastwood D.C."/>
            <person name="Martin F."/>
            <person name="Cullen D."/>
            <person name="Grigoriev I.V."/>
            <person name="Hibbett D.S."/>
        </authorList>
    </citation>
    <scope>NUCLEOTIDE SEQUENCE [LARGE SCALE GENOMIC DNA]</scope>
    <source>
        <strain evidence="2 3">DJM-731 SS1</strain>
    </source>
</reference>
<sequence>MTVLTFVSQDLSTATSEEKTDGTKRSYAVSRTCPALIFVIHVLFKNSSPPTGTLALQGATSFAEVCSGTMY</sequence>
<feature type="compositionally biased region" description="Polar residues" evidence="1">
    <location>
        <begin position="1"/>
        <end position="15"/>
    </location>
</feature>
<dbReference type="AlphaFoldDB" id="M5GAI6"/>
<dbReference type="GeneID" id="63688014"/>
<proteinExistence type="predicted"/>
<name>M5GAI6_DACPD</name>
<keyword evidence="3" id="KW-1185">Reference proteome</keyword>
<gene>
    <name evidence="2" type="ORF">DACRYDRAFT_22781</name>
</gene>
<evidence type="ECO:0000313" key="3">
    <source>
        <dbReference type="Proteomes" id="UP000030653"/>
    </source>
</evidence>
<dbReference type="RefSeq" id="XP_040627825.1">
    <property type="nucleotide sequence ID" value="XM_040772952.1"/>
</dbReference>
<organism evidence="2 3">
    <name type="scientific">Dacryopinax primogenitus (strain DJM 731)</name>
    <name type="common">Brown rot fungus</name>
    <dbReference type="NCBI Taxonomy" id="1858805"/>
    <lineage>
        <taxon>Eukaryota</taxon>
        <taxon>Fungi</taxon>
        <taxon>Dikarya</taxon>
        <taxon>Basidiomycota</taxon>
        <taxon>Agaricomycotina</taxon>
        <taxon>Dacrymycetes</taxon>
        <taxon>Dacrymycetales</taxon>
        <taxon>Dacrymycetaceae</taxon>
        <taxon>Dacryopinax</taxon>
    </lineage>
</organism>
<accession>M5GAI6</accession>
<dbReference type="Proteomes" id="UP000030653">
    <property type="component" value="Unassembled WGS sequence"/>
</dbReference>